<dbReference type="InterPro" id="IPR043128">
    <property type="entry name" value="Rev_trsase/Diguanyl_cyclase"/>
</dbReference>
<dbReference type="AlphaFoldDB" id="A0A563VTS0"/>
<dbReference type="Pfam" id="PF00990">
    <property type="entry name" value="GGDEF"/>
    <property type="match status" value="1"/>
</dbReference>
<evidence type="ECO:0000313" key="4">
    <source>
        <dbReference type="EMBL" id="VEP14661.1"/>
    </source>
</evidence>
<keyword evidence="1" id="KW-0472">Membrane</keyword>
<dbReference type="PANTHER" id="PTHR33121">
    <property type="entry name" value="CYCLIC DI-GMP PHOSPHODIESTERASE PDEF"/>
    <property type="match status" value="1"/>
</dbReference>
<accession>A0A563VTS0</accession>
<dbReference type="InterPro" id="IPR007890">
    <property type="entry name" value="CHASE2"/>
</dbReference>
<reference evidence="4 5" key="1">
    <citation type="submission" date="2019-01" db="EMBL/GenBank/DDBJ databases">
        <authorList>
            <person name="Brito A."/>
        </authorList>
    </citation>
    <scope>NUCLEOTIDE SEQUENCE [LARGE SCALE GENOMIC DNA]</scope>
    <source>
        <strain evidence="4">1</strain>
    </source>
</reference>
<feature type="transmembrane region" description="Helical" evidence="1">
    <location>
        <begin position="418"/>
        <end position="439"/>
    </location>
</feature>
<evidence type="ECO:0000256" key="1">
    <source>
        <dbReference type="SAM" id="Phobius"/>
    </source>
</evidence>
<dbReference type="NCBIfam" id="TIGR00254">
    <property type="entry name" value="GGDEF"/>
    <property type="match status" value="1"/>
</dbReference>
<proteinExistence type="predicted"/>
<dbReference type="SUPFAM" id="SSF141868">
    <property type="entry name" value="EAL domain-like"/>
    <property type="match status" value="1"/>
</dbReference>
<feature type="domain" description="EAL" evidence="2">
    <location>
        <begin position="644"/>
        <end position="899"/>
    </location>
</feature>
<dbReference type="Gene3D" id="3.20.20.450">
    <property type="entry name" value="EAL domain"/>
    <property type="match status" value="1"/>
</dbReference>
<dbReference type="SMART" id="SM00267">
    <property type="entry name" value="GGDEF"/>
    <property type="match status" value="1"/>
</dbReference>
<dbReference type="Pfam" id="PF05226">
    <property type="entry name" value="CHASE2"/>
    <property type="match status" value="1"/>
</dbReference>
<keyword evidence="1" id="KW-1133">Transmembrane helix</keyword>
<feature type="transmembrane region" description="Helical" evidence="1">
    <location>
        <begin position="86"/>
        <end position="102"/>
    </location>
</feature>
<dbReference type="InterPro" id="IPR029787">
    <property type="entry name" value="Nucleotide_cyclase"/>
</dbReference>
<feature type="transmembrane region" description="Helical" evidence="1">
    <location>
        <begin position="47"/>
        <end position="65"/>
    </location>
</feature>
<dbReference type="SMART" id="SM01080">
    <property type="entry name" value="CHASE2"/>
    <property type="match status" value="1"/>
</dbReference>
<dbReference type="PROSITE" id="PS50883">
    <property type="entry name" value="EAL"/>
    <property type="match status" value="1"/>
</dbReference>
<protein>
    <submittedName>
        <fullName evidence="4">Diguanylate cyclase (GGDEF) domain-containing protein</fullName>
    </submittedName>
</protein>
<name>A0A563VTS0_9CYAN</name>
<dbReference type="GO" id="GO:0071111">
    <property type="term" value="F:cyclic-guanylate-specific phosphodiesterase activity"/>
    <property type="evidence" value="ECO:0007669"/>
    <property type="project" value="InterPro"/>
</dbReference>
<keyword evidence="5" id="KW-1185">Reference proteome</keyword>
<keyword evidence="1" id="KW-0812">Transmembrane</keyword>
<dbReference type="Proteomes" id="UP000320055">
    <property type="component" value="Unassembled WGS sequence"/>
</dbReference>
<dbReference type="SUPFAM" id="SSF55073">
    <property type="entry name" value="Nucleotide cyclase"/>
    <property type="match status" value="1"/>
</dbReference>
<dbReference type="SMART" id="SM00052">
    <property type="entry name" value="EAL"/>
    <property type="match status" value="1"/>
</dbReference>
<evidence type="ECO:0000259" key="2">
    <source>
        <dbReference type="PROSITE" id="PS50883"/>
    </source>
</evidence>
<evidence type="ECO:0000259" key="3">
    <source>
        <dbReference type="PROSITE" id="PS50887"/>
    </source>
</evidence>
<dbReference type="Pfam" id="PF00563">
    <property type="entry name" value="EAL"/>
    <property type="match status" value="1"/>
</dbReference>
<gene>
    <name evidence="4" type="ORF">H1P_280002</name>
</gene>
<dbReference type="InterPro" id="IPR035919">
    <property type="entry name" value="EAL_sf"/>
</dbReference>
<dbReference type="Gene3D" id="3.30.70.270">
    <property type="match status" value="1"/>
</dbReference>
<dbReference type="InterPro" id="IPR001633">
    <property type="entry name" value="EAL_dom"/>
</dbReference>
<organism evidence="4 5">
    <name type="scientific">Hyella patelloides LEGE 07179</name>
    <dbReference type="NCBI Taxonomy" id="945734"/>
    <lineage>
        <taxon>Bacteria</taxon>
        <taxon>Bacillati</taxon>
        <taxon>Cyanobacteriota</taxon>
        <taxon>Cyanophyceae</taxon>
        <taxon>Pleurocapsales</taxon>
        <taxon>Hyellaceae</taxon>
        <taxon>Hyella</taxon>
    </lineage>
</organism>
<dbReference type="PANTHER" id="PTHR33121:SF70">
    <property type="entry name" value="SIGNALING PROTEIN YKOW"/>
    <property type="match status" value="1"/>
</dbReference>
<dbReference type="CDD" id="cd01948">
    <property type="entry name" value="EAL"/>
    <property type="match status" value="1"/>
</dbReference>
<feature type="transmembrane region" description="Helical" evidence="1">
    <location>
        <begin position="388"/>
        <end position="411"/>
    </location>
</feature>
<dbReference type="InterPro" id="IPR050706">
    <property type="entry name" value="Cyclic-di-GMP_PDE-like"/>
</dbReference>
<evidence type="ECO:0000313" key="5">
    <source>
        <dbReference type="Proteomes" id="UP000320055"/>
    </source>
</evidence>
<sequence>MTEILRYLEFALSILTDKSFFKASVKLLILDTQNCLLFAVVKYSSNFNLFLLLIVIFKLISKFHLVTLQYYHDLHDRHNTKRTHNFHGLIITIIMTLIVLAIKQGGGLQDLELFTYDRLVRLSNQACPDRRLLLVEITDTDIKNQNRWPLSDETLALLLSKLQQHQPTVIGLDIYRDIASPPGTSFLRQELQKDNVVSIEYLGNGTNKIAAPPEVPLEQIGFNDLVLDRDSRLRRNLMYARLGDKELSSLALRLSLAYLRNNPRFAGDYELSVNDEFLKLGDVRLKRLRADSGGYRMQPSEALGWQILINYRSPNITPKVSLTEVLAGKIDPSLIKDKVIIIGTTASSINDLFFTPYGGETTDMSGAVVHAQMVSQIISLALGESSQFWFFSEGIEFLWIGIWSLAVMAIAIRRENPLEIAVVGIFAIIVLWGVCWLAFLVGGWIPLIPTALSLGLTVASLLCQRILNAYFYDSLTGLPNRTLFMRQLRELKQQYYYPQQSRSMMVICIDLDRFKMINDALGYQAGDWLLITTACRLRKNLAEKVIFARVGGDEFAIAKVITDRAIALKSFHQLQTELNLPFDLQGSQTSTTVTTGIAFHSLATDFDPEDIFRSALTAMYQAKASGKISHQVFAHKMRAEALKRLQLEADLYEAIKQQEFELYYQPIFNLTTGRISGFESLIRWHSPQRGFVYPDAFIPIAEEIGAIIPLGEWVLKEACHQMYQWQQQFTEASSLFISVNLSGRQFVQPNLVDTVQNILQTTGLDSSSLKLEITESMVMENIHQAIAMLDNLKALGIKLSIDDFGTGFSSFSYLHRFPMDTLKVDRSFVSNMNQSQKNFEIVSTIILLAHKLEMDVVAEGIETDTEKMALKKLGCEYGQGYLFAKPLPVAEVDKLLLNK</sequence>
<dbReference type="EMBL" id="CAACVJ010000201">
    <property type="protein sequence ID" value="VEP14661.1"/>
    <property type="molecule type" value="Genomic_DNA"/>
</dbReference>
<dbReference type="PROSITE" id="PS50887">
    <property type="entry name" value="GGDEF"/>
    <property type="match status" value="1"/>
</dbReference>
<dbReference type="CDD" id="cd01949">
    <property type="entry name" value="GGDEF"/>
    <property type="match status" value="1"/>
</dbReference>
<dbReference type="InterPro" id="IPR000160">
    <property type="entry name" value="GGDEF_dom"/>
</dbReference>
<dbReference type="FunFam" id="3.20.20.450:FF:000001">
    <property type="entry name" value="Cyclic di-GMP phosphodiesterase yahA"/>
    <property type="match status" value="1"/>
</dbReference>
<feature type="domain" description="GGDEF" evidence="3">
    <location>
        <begin position="502"/>
        <end position="635"/>
    </location>
</feature>